<keyword evidence="1" id="KW-0812">Transmembrane</keyword>
<proteinExistence type="predicted"/>
<dbReference type="AlphaFoldDB" id="A0A6I1G864"/>
<gene>
    <name evidence="2" type="ORF">F7D08_1501</name>
</gene>
<reference evidence="2 3" key="1">
    <citation type="submission" date="2019-09" db="EMBL/GenBank/DDBJ databases">
        <title>Characterization of the phylogenetic diversity of two novel species belonging to the genus Bifidobacterium: Bifidobacterium cebidarum sp. nov. and Bifidobacterium leontopitheci sp. nov.</title>
        <authorList>
            <person name="Lugli G.A."/>
            <person name="Duranti S."/>
            <person name="Milani C."/>
            <person name="Turroni F."/>
            <person name="Ventura M."/>
        </authorList>
    </citation>
    <scope>NUCLEOTIDE SEQUENCE [LARGE SCALE GENOMIC DNA]</scope>
    <source>
        <strain evidence="2 3">LMG 31469</strain>
    </source>
</reference>
<feature type="transmembrane region" description="Helical" evidence="1">
    <location>
        <begin position="411"/>
        <end position="431"/>
    </location>
</feature>
<accession>A0A6I1G864</accession>
<dbReference type="Proteomes" id="UP000468413">
    <property type="component" value="Unassembled WGS sequence"/>
</dbReference>
<evidence type="ECO:0000313" key="2">
    <source>
        <dbReference type="EMBL" id="KAB7787326.1"/>
    </source>
</evidence>
<dbReference type="EMBL" id="WBVS01000008">
    <property type="protein sequence ID" value="KAB7787326.1"/>
    <property type="molecule type" value="Genomic_DNA"/>
</dbReference>
<protein>
    <submittedName>
        <fullName evidence="2">Uncharacterized protein</fullName>
    </submittedName>
</protein>
<dbReference type="RefSeq" id="WP_152210077.1">
    <property type="nucleotide sequence ID" value="NZ_WBVS01000008.1"/>
</dbReference>
<keyword evidence="1" id="KW-0472">Membrane</keyword>
<keyword evidence="1" id="KW-1133">Transmembrane helix</keyword>
<sequence>MSEKKRVRASKGAASSWWNRTVSPIVLMLTVLCVALPCVVPVHLAAANETAEERHYLGQVVNAGKDDGYAKDDAITADDPHFGWTLGDFFVEGFTSIADKDSKVPVLLKNAGDEVSLWFNLSQDINKLNGDDKLSIAQDENGYDERLGIEKMDFKRGTLIVRYTDYQNKQHKPVIYTDFLTARAEKGADTKIDLFEEGDYEVALDYEISNARIRAFGKNLLPRYTDYRIAFRFSVRNGNSMVFPFDVKTGDELANTAFTENGFVLDFAKSRYLDINVKYAAAHETADDVTEDVRYNRPAKDGNRYVDEGIYIITARNRYTDQTTVKKIYVGTNDVLKAYTATGLPVKTIKAQLSRGLVVARDGSLVSPEELIRENHNSAADHNDSADTQANDTQIDAASENTSDTNQRSTILVSVGALAALMIVVAGFICFRLKRQRHHVKAIDSGKEH</sequence>
<organism evidence="2 3">
    <name type="scientific">Bifidobacterium cebidarum</name>
    <dbReference type="NCBI Taxonomy" id="2650773"/>
    <lineage>
        <taxon>Bacteria</taxon>
        <taxon>Bacillati</taxon>
        <taxon>Actinomycetota</taxon>
        <taxon>Actinomycetes</taxon>
        <taxon>Bifidobacteriales</taxon>
        <taxon>Bifidobacteriaceae</taxon>
        <taxon>Bifidobacterium</taxon>
    </lineage>
</organism>
<comment type="caution">
    <text evidence="2">The sequence shown here is derived from an EMBL/GenBank/DDBJ whole genome shotgun (WGS) entry which is preliminary data.</text>
</comment>
<keyword evidence="3" id="KW-1185">Reference proteome</keyword>
<evidence type="ECO:0000313" key="3">
    <source>
        <dbReference type="Proteomes" id="UP000468413"/>
    </source>
</evidence>
<evidence type="ECO:0000256" key="1">
    <source>
        <dbReference type="SAM" id="Phobius"/>
    </source>
</evidence>
<name>A0A6I1G864_9BIFI</name>